<feature type="compositionally biased region" description="Basic and acidic residues" evidence="3">
    <location>
        <begin position="7"/>
        <end position="28"/>
    </location>
</feature>
<evidence type="ECO:0000256" key="4">
    <source>
        <dbReference type="SAM" id="Phobius"/>
    </source>
</evidence>
<dbReference type="Pfam" id="PF03372">
    <property type="entry name" value="Exo_endo_phos"/>
    <property type="match status" value="1"/>
</dbReference>
<keyword evidence="2" id="KW-0378">Hydrolase</keyword>
<gene>
    <name evidence="6" type="ORF">VP01_2470g6</name>
</gene>
<dbReference type="GO" id="GO:0006139">
    <property type="term" value="P:nucleobase-containing compound metabolic process"/>
    <property type="evidence" value="ECO:0007669"/>
    <property type="project" value="UniProtKB-ARBA"/>
</dbReference>
<keyword evidence="4" id="KW-1133">Transmembrane helix</keyword>
<dbReference type="VEuPathDB" id="FungiDB:VP01_2470g6"/>
<dbReference type="EMBL" id="LAVV01007359">
    <property type="protein sequence ID" value="KNZ56199.1"/>
    <property type="molecule type" value="Genomic_DNA"/>
</dbReference>
<feature type="transmembrane region" description="Helical" evidence="4">
    <location>
        <begin position="91"/>
        <end position="110"/>
    </location>
</feature>
<dbReference type="Proteomes" id="UP000037035">
    <property type="component" value="Unassembled WGS sequence"/>
</dbReference>
<evidence type="ECO:0000259" key="5">
    <source>
        <dbReference type="Pfam" id="PF03372"/>
    </source>
</evidence>
<keyword evidence="7" id="KW-1185">Reference proteome</keyword>
<dbReference type="AlphaFoldDB" id="A0A0L6V660"/>
<dbReference type="InterPro" id="IPR050410">
    <property type="entry name" value="CCR4/nocturin_mRNA_transcr"/>
</dbReference>
<evidence type="ECO:0000313" key="6">
    <source>
        <dbReference type="EMBL" id="KNZ56199.1"/>
    </source>
</evidence>
<name>A0A0L6V660_9BASI</name>
<comment type="caution">
    <text evidence="6">The sequence shown here is derived from an EMBL/GenBank/DDBJ whole genome shotgun (WGS) entry which is preliminary data.</text>
</comment>
<feature type="region of interest" description="Disordered" evidence="3">
    <location>
        <begin position="1"/>
        <end position="28"/>
    </location>
</feature>
<dbReference type="OrthoDB" id="428734at2759"/>
<dbReference type="PANTHER" id="PTHR12121:SF45">
    <property type="entry name" value="NOCTURNIN"/>
    <property type="match status" value="1"/>
</dbReference>
<dbReference type="GO" id="GO:0000175">
    <property type="term" value="F:3'-5'-RNA exonuclease activity"/>
    <property type="evidence" value="ECO:0007669"/>
    <property type="project" value="TreeGrafter"/>
</dbReference>
<dbReference type="PANTHER" id="PTHR12121">
    <property type="entry name" value="CARBON CATABOLITE REPRESSOR PROTEIN 4"/>
    <property type="match status" value="1"/>
</dbReference>
<evidence type="ECO:0000256" key="3">
    <source>
        <dbReference type="SAM" id="MobiDB-lite"/>
    </source>
</evidence>
<keyword evidence="4" id="KW-0472">Membrane</keyword>
<feature type="domain" description="Endonuclease/exonuclease/phosphatase" evidence="5">
    <location>
        <begin position="130"/>
        <end position="474"/>
    </location>
</feature>
<comment type="similarity">
    <text evidence="1">Belongs to the CCR4/nocturin family.</text>
</comment>
<sequence>MNNNEQEEQRLREITEKRRARAEKKASKELTTISLQEESVATTTTRISTSSTHQNPGYAPRTLKYLSPTHHPIHAPNQQGRTRRTEQAPDALFPFFFFFWGGGILAQCLVRRSLFPGSDCLKWKDRGPTITQEILDYAPDVICLQEVDRVAEHSRVLSEAGYDMEYEIGGYETEGKQHGLMVCWKRTKLRQRGRSIVRLDEEETGSGRVGLSRTTRNVGLIVGLEWLAEDPDDDDGLVVVVGTAHLFWHPRYVYERARQTAFLVRALHAFQQTLQSPHTPLFLAGDFNDQPVGPSYRLLCGASMPQYQLDLLHESRLVHQSVDLLNNMSHHTYTTLEGDEDRVFKDVRPARAEDGLLTLPELRALVGPQKWRSLYGHWGHGMVGEEGNRFMDRRAEEDGAAEDDGSEGAGLFEPMWTNFTPLWRATLDYIWVLTPDSAESSSRCQVEVLALLPSHRTDAMLPGLPRLGIEPSDHVPLMALVQLLFPSSPLPSLD</sequence>
<dbReference type="InterPro" id="IPR005135">
    <property type="entry name" value="Endo/exonuclease/phosphatase"/>
</dbReference>
<reference evidence="6 7" key="1">
    <citation type="submission" date="2015-08" db="EMBL/GenBank/DDBJ databases">
        <title>Next Generation Sequencing and Analysis of the Genome of Puccinia sorghi L Schw, the Causal Agent of Maize Common Rust.</title>
        <authorList>
            <person name="Rochi L."/>
            <person name="Burguener G."/>
            <person name="Darino M."/>
            <person name="Turjanski A."/>
            <person name="Kreff E."/>
            <person name="Dieguez M.J."/>
            <person name="Sacco F."/>
        </authorList>
    </citation>
    <scope>NUCLEOTIDE SEQUENCE [LARGE SCALE GENOMIC DNA]</scope>
    <source>
        <strain evidence="6 7">RO10H11247</strain>
    </source>
</reference>
<accession>A0A0L6V660</accession>
<dbReference type="InterPro" id="IPR036691">
    <property type="entry name" value="Endo/exonu/phosph_ase_sf"/>
</dbReference>
<dbReference type="SUPFAM" id="SSF56219">
    <property type="entry name" value="DNase I-like"/>
    <property type="match status" value="1"/>
</dbReference>
<evidence type="ECO:0000313" key="7">
    <source>
        <dbReference type="Proteomes" id="UP000037035"/>
    </source>
</evidence>
<dbReference type="Gene3D" id="3.60.10.10">
    <property type="entry name" value="Endonuclease/exonuclease/phosphatase"/>
    <property type="match status" value="1"/>
</dbReference>
<organism evidence="6 7">
    <name type="scientific">Puccinia sorghi</name>
    <dbReference type="NCBI Taxonomy" id="27349"/>
    <lineage>
        <taxon>Eukaryota</taxon>
        <taxon>Fungi</taxon>
        <taxon>Dikarya</taxon>
        <taxon>Basidiomycota</taxon>
        <taxon>Pucciniomycotina</taxon>
        <taxon>Pucciniomycetes</taxon>
        <taxon>Pucciniales</taxon>
        <taxon>Pucciniaceae</taxon>
        <taxon>Puccinia</taxon>
    </lineage>
</organism>
<evidence type="ECO:0000256" key="2">
    <source>
        <dbReference type="ARBA" id="ARBA00022801"/>
    </source>
</evidence>
<proteinExistence type="inferred from homology"/>
<protein>
    <recommendedName>
        <fullName evidence="5">Endonuclease/exonuclease/phosphatase domain-containing protein</fullName>
    </recommendedName>
</protein>
<evidence type="ECO:0000256" key="1">
    <source>
        <dbReference type="ARBA" id="ARBA00010774"/>
    </source>
</evidence>
<keyword evidence="4" id="KW-0812">Transmembrane</keyword>